<keyword evidence="1" id="KW-1133">Transmembrane helix</keyword>
<dbReference type="Gramene" id="Bra020867.1">
    <property type="protein sequence ID" value="Bra020867.1-P"/>
    <property type="gene ID" value="Bra020867"/>
</dbReference>
<dbReference type="Proteomes" id="UP000011750">
    <property type="component" value="Chromosome A08"/>
</dbReference>
<reference evidence="2 3" key="1">
    <citation type="journal article" date="2011" name="Nat. Genet.">
        <title>The genome of the mesopolyploid crop species Brassica rapa.</title>
        <authorList>
            <consortium name="Brassica rapa Genome Sequencing Project Consortium"/>
            <person name="Wang X."/>
            <person name="Wang H."/>
            <person name="Wang J."/>
            <person name="Sun R."/>
            <person name="Wu J."/>
            <person name="Liu S."/>
            <person name="Bai Y."/>
            <person name="Mun J.H."/>
            <person name="Bancroft I."/>
            <person name="Cheng F."/>
            <person name="Huang S."/>
            <person name="Li X."/>
            <person name="Hua W."/>
            <person name="Wang J."/>
            <person name="Wang X."/>
            <person name="Freeling M."/>
            <person name="Pires J.C."/>
            <person name="Paterson A.H."/>
            <person name="Chalhoub B."/>
            <person name="Wang B."/>
            <person name="Hayward A."/>
            <person name="Sharpe A.G."/>
            <person name="Park B.S."/>
            <person name="Weisshaar B."/>
            <person name="Liu B."/>
            <person name="Li B."/>
            <person name="Liu B."/>
            <person name="Tong C."/>
            <person name="Song C."/>
            <person name="Duran C."/>
            <person name="Peng C."/>
            <person name="Geng C."/>
            <person name="Koh C."/>
            <person name="Lin C."/>
            <person name="Edwards D."/>
            <person name="Mu D."/>
            <person name="Shen D."/>
            <person name="Soumpourou E."/>
            <person name="Li F."/>
            <person name="Fraser F."/>
            <person name="Conant G."/>
            <person name="Lassalle G."/>
            <person name="King G.J."/>
            <person name="Bonnema G."/>
            <person name="Tang H."/>
            <person name="Wang H."/>
            <person name="Belcram H."/>
            <person name="Zhou H."/>
            <person name="Hirakawa H."/>
            <person name="Abe H."/>
            <person name="Guo H."/>
            <person name="Wang H."/>
            <person name="Jin H."/>
            <person name="Parkin I.A."/>
            <person name="Batley J."/>
            <person name="Kim J.S."/>
            <person name="Just J."/>
            <person name="Li J."/>
            <person name="Xu J."/>
            <person name="Deng J."/>
            <person name="Kim J.A."/>
            <person name="Li J."/>
            <person name="Yu J."/>
            <person name="Meng J."/>
            <person name="Wang J."/>
            <person name="Min J."/>
            <person name="Poulain J."/>
            <person name="Wang J."/>
            <person name="Hatakeyama K."/>
            <person name="Wu K."/>
            <person name="Wang L."/>
            <person name="Fang L."/>
            <person name="Trick M."/>
            <person name="Links M.G."/>
            <person name="Zhao M."/>
            <person name="Jin M."/>
            <person name="Ramchiary N."/>
            <person name="Drou N."/>
            <person name="Berkman P.J."/>
            <person name="Cai Q."/>
            <person name="Huang Q."/>
            <person name="Li R."/>
            <person name="Tabata S."/>
            <person name="Cheng S."/>
            <person name="Zhang S."/>
            <person name="Zhang S."/>
            <person name="Huang S."/>
            <person name="Sato S."/>
            <person name="Sun S."/>
            <person name="Kwon S.J."/>
            <person name="Choi S.R."/>
            <person name="Lee T.H."/>
            <person name="Fan W."/>
            <person name="Zhao X."/>
            <person name="Tan X."/>
            <person name="Xu X."/>
            <person name="Wang Y."/>
            <person name="Qiu Y."/>
            <person name="Yin Y."/>
            <person name="Li Y."/>
            <person name="Du Y."/>
            <person name="Liao Y."/>
            <person name="Lim Y."/>
            <person name="Narusaka Y."/>
            <person name="Wang Y."/>
            <person name="Wang Z."/>
            <person name="Li Z."/>
            <person name="Wang Z."/>
            <person name="Xiong Z."/>
            <person name="Zhang Z."/>
        </authorList>
    </citation>
    <scope>NUCLEOTIDE SEQUENCE [LARGE SCALE GENOMIC DNA]</scope>
    <source>
        <strain evidence="2 3">cv. Chiifu-401-42</strain>
    </source>
</reference>
<feature type="transmembrane region" description="Helical" evidence="1">
    <location>
        <begin position="12"/>
        <end position="31"/>
    </location>
</feature>
<reference evidence="2 3" key="2">
    <citation type="journal article" date="2018" name="Hortic Res">
        <title>Improved Brassica rapa reference genome by single-molecule sequencing and chromosome conformation capture technologies.</title>
        <authorList>
            <person name="Zhang L."/>
            <person name="Cai X."/>
            <person name="Wu J."/>
            <person name="Liu M."/>
            <person name="Grob S."/>
            <person name="Cheng F."/>
            <person name="Liang J."/>
            <person name="Cai C."/>
            <person name="Liu Z."/>
            <person name="Liu B."/>
            <person name="Wang F."/>
            <person name="Li S."/>
            <person name="Liu F."/>
            <person name="Li X."/>
            <person name="Cheng L."/>
            <person name="Yang W."/>
            <person name="Li M.H."/>
            <person name="Grossniklaus U."/>
            <person name="Zheng H."/>
            <person name="Wang X."/>
        </authorList>
    </citation>
    <scope>NUCLEOTIDE SEQUENCE [LARGE SCALE GENOMIC DNA]</scope>
    <source>
        <strain evidence="2 3">cv. Chiifu-401-42</strain>
    </source>
</reference>
<keyword evidence="1" id="KW-0812">Transmembrane</keyword>
<organism evidence="2 3">
    <name type="scientific">Brassica campestris</name>
    <name type="common">Field mustard</name>
    <dbReference type="NCBI Taxonomy" id="3711"/>
    <lineage>
        <taxon>Eukaryota</taxon>
        <taxon>Viridiplantae</taxon>
        <taxon>Streptophyta</taxon>
        <taxon>Embryophyta</taxon>
        <taxon>Tracheophyta</taxon>
        <taxon>Spermatophyta</taxon>
        <taxon>Magnoliopsida</taxon>
        <taxon>eudicotyledons</taxon>
        <taxon>Gunneridae</taxon>
        <taxon>Pentapetalae</taxon>
        <taxon>rosids</taxon>
        <taxon>malvids</taxon>
        <taxon>Brassicales</taxon>
        <taxon>Brassicaceae</taxon>
        <taxon>Brassiceae</taxon>
        <taxon>Brassica</taxon>
    </lineage>
</organism>
<keyword evidence="3" id="KW-1185">Reference proteome</keyword>
<protein>
    <submittedName>
        <fullName evidence="2">Uncharacterized protein</fullName>
    </submittedName>
</protein>
<evidence type="ECO:0000313" key="3">
    <source>
        <dbReference type="Proteomes" id="UP000011750"/>
    </source>
</evidence>
<name>M4DWH3_BRACM</name>
<keyword evidence="1" id="KW-0472">Membrane</keyword>
<dbReference type="HOGENOM" id="CLU_2834728_0_0_1"/>
<reference evidence="2" key="3">
    <citation type="submission" date="2023-03" db="UniProtKB">
        <authorList>
            <consortium name="EnsemblPlants"/>
        </authorList>
    </citation>
    <scope>IDENTIFICATION</scope>
    <source>
        <strain evidence="2">cv. Chiifu-401-42</strain>
    </source>
</reference>
<dbReference type="AlphaFoldDB" id="M4DWH3"/>
<sequence length="66" mass="7031">MASSNNRASRSEWSTGVGLLVLEMSCASLVLGGVIKSYMAVAASAFHLLRLYLLRSHCTSSALPMN</sequence>
<dbReference type="InParanoid" id="M4DWH3"/>
<accession>M4DWH3</accession>
<proteinExistence type="predicted"/>
<dbReference type="EnsemblPlants" id="Bra020867.1">
    <property type="protein sequence ID" value="Bra020867.1-P"/>
    <property type="gene ID" value="Bra020867"/>
</dbReference>
<evidence type="ECO:0000256" key="1">
    <source>
        <dbReference type="SAM" id="Phobius"/>
    </source>
</evidence>
<evidence type="ECO:0000313" key="2">
    <source>
        <dbReference type="EnsemblPlants" id="Bra020867.1-P"/>
    </source>
</evidence>